<comment type="caution">
    <text evidence="1">The sequence shown here is derived from an EMBL/GenBank/DDBJ whole genome shotgun (WGS) entry which is preliminary data.</text>
</comment>
<dbReference type="EMBL" id="RJLS01000155">
    <property type="protein sequence ID" value="RNM14487.1"/>
    <property type="molecule type" value="Genomic_DNA"/>
</dbReference>
<dbReference type="Gene3D" id="3.40.630.10">
    <property type="entry name" value="Zn peptidases"/>
    <property type="match status" value="1"/>
</dbReference>
<gene>
    <name evidence="1" type="ORF">EFS38_20935</name>
</gene>
<keyword evidence="2" id="KW-1185">Reference proteome</keyword>
<protein>
    <submittedName>
        <fullName evidence="1">Amidohydrolase</fullName>
    </submittedName>
</protein>
<dbReference type="SUPFAM" id="SSF53187">
    <property type="entry name" value="Zn-dependent exopeptidases"/>
    <property type="match status" value="1"/>
</dbReference>
<reference evidence="1 2" key="1">
    <citation type="submission" date="2018-11" db="EMBL/GenBank/DDBJ databases">
        <title>Characterization of surface water Dickeya isolates.</title>
        <authorList>
            <person name="Van Gijsegem F."/>
            <person name="Pedron J."/>
        </authorList>
    </citation>
    <scope>NUCLEOTIDE SEQUENCE [LARGE SCALE GENOMIC DNA]</scope>
    <source>
        <strain evidence="1 2">FVG10-MFV-A16</strain>
    </source>
</reference>
<organism evidence="1 2">
    <name type="scientific">Dickeya undicola</name>
    <dbReference type="NCBI Taxonomy" id="1577887"/>
    <lineage>
        <taxon>Bacteria</taxon>
        <taxon>Pseudomonadati</taxon>
        <taxon>Pseudomonadota</taxon>
        <taxon>Gammaproteobacteria</taxon>
        <taxon>Enterobacterales</taxon>
        <taxon>Pectobacteriaceae</taxon>
        <taxon>Dickeya</taxon>
    </lineage>
</organism>
<feature type="non-terminal residue" evidence="1">
    <location>
        <position position="46"/>
    </location>
</feature>
<accession>A0ABX9WQS6</accession>
<evidence type="ECO:0000313" key="1">
    <source>
        <dbReference type="EMBL" id="RNM14487.1"/>
    </source>
</evidence>
<dbReference type="Proteomes" id="UP000271870">
    <property type="component" value="Unassembled WGS sequence"/>
</dbReference>
<evidence type="ECO:0000313" key="2">
    <source>
        <dbReference type="Proteomes" id="UP000271870"/>
    </source>
</evidence>
<proteinExistence type="predicted"/>
<name>A0ABX9WQS6_9GAMM</name>
<sequence>MRSIPEDIIQQAIIWRRDIHARPEIGLQEFNTSAKISSLLREYDLE</sequence>